<accession>A0A935Q1Q0</accession>
<reference evidence="2 3" key="1">
    <citation type="submission" date="2020-10" db="EMBL/GenBank/DDBJ databases">
        <title>Connecting structure to function with the recovery of over 1000 high-quality activated sludge metagenome-assembled genomes encoding full-length rRNA genes using long-read sequencing.</title>
        <authorList>
            <person name="Singleton C.M."/>
            <person name="Petriglieri F."/>
            <person name="Kristensen J.M."/>
            <person name="Kirkegaard R.H."/>
            <person name="Michaelsen T.Y."/>
            <person name="Andersen M.H."/>
            <person name="Karst S.M."/>
            <person name="Dueholm M.S."/>
            <person name="Nielsen P.H."/>
            <person name="Albertsen M."/>
        </authorList>
    </citation>
    <scope>NUCLEOTIDE SEQUENCE [LARGE SCALE GENOMIC DNA]</scope>
    <source>
        <strain evidence="2">EsbW_18-Q3-R4-48_BATAC.285</strain>
    </source>
</reference>
<proteinExistence type="predicted"/>
<dbReference type="EMBL" id="JADJMH010000016">
    <property type="protein sequence ID" value="MBK7676136.1"/>
    <property type="molecule type" value="Genomic_DNA"/>
</dbReference>
<evidence type="ECO:0000313" key="2">
    <source>
        <dbReference type="EMBL" id="MBK7676136.1"/>
    </source>
</evidence>
<protein>
    <submittedName>
        <fullName evidence="2">Uncharacterized protein</fullName>
    </submittedName>
</protein>
<dbReference type="AlphaFoldDB" id="A0A935Q1Q0"/>
<evidence type="ECO:0000313" key="3">
    <source>
        <dbReference type="Proteomes" id="UP000697998"/>
    </source>
</evidence>
<name>A0A935Q1Q0_9PROT</name>
<gene>
    <name evidence="2" type="ORF">IPJ27_16065</name>
</gene>
<feature type="region of interest" description="Disordered" evidence="1">
    <location>
        <begin position="368"/>
        <end position="389"/>
    </location>
</feature>
<sequence length="714" mass="79269">MDKPGNLAVVESAAVTAPDFPSLRQQAMALVCSLAGDTWTDHNAHDPGITILEQLCYALTDLGYRSQFALPDLLTRAGHEPGADLPAPAQILPTSPVTISDLRKLVIDVPGVRNAWIDLVDEPAATFDSAKREVSPLVPAPTAGAAAPSPNVSEIRSQGLLRVRIEMSDAAKTAGGSEAARTLRSEAARRLHRCRPLGVDVHEILVLDDEPIRLRATLEIGAVGDASRLLASIYQSIAGYFSPAVPFRTLAEMLERGRRVDEIFEGPLLDHGFIDVEDLAGIERRSSVRVSDMIRVLMAVPGVLAVKSLHFTDGDGKALKDWLLTVDSAKTPRFDLKSEIRLERRGLLIDQAGIKETAQGLYESLARETAPRNQNGEHEHELRSPPGRDRHVANYHSIQEHFPMTYGIGAAGLPQSAPPARHALAKQLKAYLMFYDQLLANQFAQLANVGKLFSFGDEAPDANDADDSYHSYFSQVIPDDGELGLDEIRVSGPDKHRALLQQITEEPTDAVGSKRQPGLQRRNRFLDHLLARFGEQFHDYALLQAGEGAAAGMTRAERLARDKRTFLRDYPRIGRDRGTGFNLLEPAGAENRSGLEWTLRRKLGISDDETFYLVEHILLRPLPGDVHQRAPLFRDAQVRDPYSLQISLVFPGWLARYQEPNFRQFVERTVLEETPAHLSARVLWQEEDEKQAFEMAYCAWLQKLRSYRLAELEG</sequence>
<dbReference type="Proteomes" id="UP000697998">
    <property type="component" value="Unassembled WGS sequence"/>
</dbReference>
<evidence type="ECO:0000256" key="1">
    <source>
        <dbReference type="SAM" id="MobiDB-lite"/>
    </source>
</evidence>
<organism evidence="2 3">
    <name type="scientific">Candidatus Accumulibacter proximus</name>
    <dbReference type="NCBI Taxonomy" id="2954385"/>
    <lineage>
        <taxon>Bacteria</taxon>
        <taxon>Pseudomonadati</taxon>
        <taxon>Pseudomonadota</taxon>
        <taxon>Betaproteobacteria</taxon>
        <taxon>Candidatus Accumulibacter</taxon>
    </lineage>
</organism>
<comment type="caution">
    <text evidence="2">The sequence shown here is derived from an EMBL/GenBank/DDBJ whole genome shotgun (WGS) entry which is preliminary data.</text>
</comment>